<organism evidence="1 2">
    <name type="scientific">Paenibacillus agilis</name>
    <dbReference type="NCBI Taxonomy" id="3020863"/>
    <lineage>
        <taxon>Bacteria</taxon>
        <taxon>Bacillati</taxon>
        <taxon>Bacillota</taxon>
        <taxon>Bacilli</taxon>
        <taxon>Bacillales</taxon>
        <taxon>Paenibacillaceae</taxon>
        <taxon>Paenibacillus</taxon>
    </lineage>
</organism>
<proteinExistence type="predicted"/>
<dbReference type="SUPFAM" id="SSF55961">
    <property type="entry name" value="Bet v1-like"/>
    <property type="match status" value="1"/>
</dbReference>
<dbReference type="RefSeq" id="WP_144994394.1">
    <property type="nucleotide sequence ID" value="NZ_VNJK01000005.1"/>
</dbReference>
<dbReference type="Gene3D" id="3.30.530.20">
    <property type="match status" value="1"/>
</dbReference>
<dbReference type="Proteomes" id="UP000318102">
    <property type="component" value="Unassembled WGS sequence"/>
</dbReference>
<dbReference type="InterPro" id="IPR023393">
    <property type="entry name" value="START-like_dom_sf"/>
</dbReference>
<comment type="caution">
    <text evidence="1">The sequence shown here is derived from an EMBL/GenBank/DDBJ whole genome shotgun (WGS) entry which is preliminary data.</text>
</comment>
<evidence type="ECO:0000313" key="1">
    <source>
        <dbReference type="EMBL" id="TVX86798.1"/>
    </source>
</evidence>
<evidence type="ECO:0000313" key="2">
    <source>
        <dbReference type="Proteomes" id="UP000318102"/>
    </source>
</evidence>
<gene>
    <name evidence="1" type="ORF">FPZ44_23035</name>
</gene>
<dbReference type="Pfam" id="PF10604">
    <property type="entry name" value="Polyketide_cyc2"/>
    <property type="match status" value="1"/>
</dbReference>
<dbReference type="InterPro" id="IPR019587">
    <property type="entry name" value="Polyketide_cyclase/dehydratase"/>
</dbReference>
<accession>A0A559IGL4</accession>
<sequence>MNISISIDIAAPKEMVFESYIRDSYVMEWSEFVVEYKFKEEEDRECIKRGVTYTRAEEYLGRFVDIQSEIMEYEPNRRVTVKGACEDWEVWTNFQLEQHEPGVMRVTLTHTREVVALWDRISSLVTRWVLRKQLKQELTRLKAFVERRYQNSLKPPEVPEPVEQAESGED</sequence>
<reference evidence="1 2" key="1">
    <citation type="submission" date="2019-07" db="EMBL/GenBank/DDBJ databases">
        <authorList>
            <person name="Kim J."/>
        </authorList>
    </citation>
    <scope>NUCLEOTIDE SEQUENCE [LARGE SCALE GENOMIC DNA]</scope>
    <source>
        <strain evidence="1 2">N4</strain>
    </source>
</reference>
<dbReference type="AlphaFoldDB" id="A0A559IGL4"/>
<dbReference type="CDD" id="cd07812">
    <property type="entry name" value="SRPBCC"/>
    <property type="match status" value="1"/>
</dbReference>
<dbReference type="EMBL" id="VNJK01000005">
    <property type="protein sequence ID" value="TVX86798.1"/>
    <property type="molecule type" value="Genomic_DNA"/>
</dbReference>
<dbReference type="OrthoDB" id="2389233at2"/>
<protein>
    <submittedName>
        <fullName evidence="1">SRPBCC family protein</fullName>
    </submittedName>
</protein>
<keyword evidence="2" id="KW-1185">Reference proteome</keyword>
<name>A0A559IGL4_9BACL</name>